<feature type="domain" description="4Fe-4S ferredoxin-type" evidence="5">
    <location>
        <begin position="184"/>
        <end position="213"/>
    </location>
</feature>
<reference evidence="6 7" key="1">
    <citation type="submission" date="2016-06" db="EMBL/GenBank/DDBJ databases">
        <authorList>
            <person name="Kjaerup R.B."/>
            <person name="Dalgaard T.S."/>
            <person name="Juul-Madsen H.R."/>
        </authorList>
    </citation>
    <scope>NUCLEOTIDE SEQUENCE [LARGE SCALE GENOMIC DNA]</scope>
    <source>
        <strain evidence="6 7">373-A1</strain>
    </source>
</reference>
<evidence type="ECO:0000256" key="4">
    <source>
        <dbReference type="ARBA" id="ARBA00023014"/>
    </source>
</evidence>
<dbReference type="PROSITE" id="PS51379">
    <property type="entry name" value="4FE4S_FER_2"/>
    <property type="match status" value="2"/>
</dbReference>
<dbReference type="eggNOG" id="COG0716">
    <property type="taxonomic scope" value="Bacteria"/>
</dbReference>
<keyword evidence="7" id="KW-1185">Reference proteome</keyword>
<dbReference type="NCBIfam" id="NF038196">
    <property type="entry name" value="ferrodoxin_EFR1"/>
    <property type="match status" value="1"/>
</dbReference>
<dbReference type="InterPro" id="IPR026816">
    <property type="entry name" value="Flavodoxin_dom"/>
</dbReference>
<evidence type="ECO:0000259" key="5">
    <source>
        <dbReference type="PROSITE" id="PS51379"/>
    </source>
</evidence>
<comment type="caution">
    <text evidence="6">The sequence shown here is derived from an EMBL/GenBank/DDBJ whole genome shotgun (WGS) entry which is preliminary data.</text>
</comment>
<dbReference type="AlphaFoldDB" id="A0A174V0H1"/>
<dbReference type="InterPro" id="IPR050572">
    <property type="entry name" value="Fe-S_Ferredoxin"/>
</dbReference>
<keyword evidence="4" id="KW-0411">Iron-sulfur</keyword>
<dbReference type="EMBL" id="MAPZ01000014">
    <property type="protein sequence ID" value="OBY11470.1"/>
    <property type="molecule type" value="Genomic_DNA"/>
</dbReference>
<dbReference type="Gene3D" id="3.40.50.360">
    <property type="match status" value="1"/>
</dbReference>
<keyword evidence="2" id="KW-0479">Metal-binding</keyword>
<dbReference type="PANTHER" id="PTHR43687:SF1">
    <property type="entry name" value="FERREDOXIN III"/>
    <property type="match status" value="1"/>
</dbReference>
<evidence type="ECO:0000256" key="1">
    <source>
        <dbReference type="ARBA" id="ARBA00022485"/>
    </source>
</evidence>
<name>A0A174V0H1_9CLOT</name>
<dbReference type="OrthoDB" id="9813995at2"/>
<dbReference type="Pfam" id="PF12724">
    <property type="entry name" value="Flavodoxin_5"/>
    <property type="match status" value="1"/>
</dbReference>
<gene>
    <name evidence="6" type="ORF">CP373A1_05835</name>
</gene>
<dbReference type="SUPFAM" id="SSF54862">
    <property type="entry name" value="4Fe-4S ferredoxins"/>
    <property type="match status" value="1"/>
</dbReference>
<dbReference type="GO" id="GO:0051539">
    <property type="term" value="F:4 iron, 4 sulfur cluster binding"/>
    <property type="evidence" value="ECO:0007669"/>
    <property type="project" value="UniProtKB-KW"/>
</dbReference>
<dbReference type="PANTHER" id="PTHR43687">
    <property type="entry name" value="ADENYLYLSULFATE REDUCTASE, BETA SUBUNIT"/>
    <property type="match status" value="1"/>
</dbReference>
<dbReference type="InterPro" id="IPR047964">
    <property type="entry name" value="EFR1-like"/>
</dbReference>
<proteinExistence type="predicted"/>
<dbReference type="SUPFAM" id="SSF52218">
    <property type="entry name" value="Flavoproteins"/>
    <property type="match status" value="1"/>
</dbReference>
<evidence type="ECO:0000256" key="3">
    <source>
        <dbReference type="ARBA" id="ARBA00023004"/>
    </source>
</evidence>
<dbReference type="InterPro" id="IPR017896">
    <property type="entry name" value="4Fe4S_Fe-S-bd"/>
</dbReference>
<accession>A0A174V0H1</accession>
<evidence type="ECO:0000313" key="6">
    <source>
        <dbReference type="EMBL" id="OBY11470.1"/>
    </source>
</evidence>
<organism evidence="6 7">
    <name type="scientific">Clostridium paraputrificum</name>
    <dbReference type="NCBI Taxonomy" id="29363"/>
    <lineage>
        <taxon>Bacteria</taxon>
        <taxon>Bacillati</taxon>
        <taxon>Bacillota</taxon>
        <taxon>Clostridia</taxon>
        <taxon>Eubacteriales</taxon>
        <taxon>Clostridiaceae</taxon>
        <taxon>Clostridium</taxon>
    </lineage>
</organism>
<dbReference type="PROSITE" id="PS00198">
    <property type="entry name" value="4FE4S_FER_1"/>
    <property type="match status" value="2"/>
</dbReference>
<dbReference type="Proteomes" id="UP000092714">
    <property type="component" value="Unassembled WGS sequence"/>
</dbReference>
<evidence type="ECO:0000256" key="2">
    <source>
        <dbReference type="ARBA" id="ARBA00022723"/>
    </source>
</evidence>
<sequence>MIGVYFSGTGNTRYCLEKFLSEYQGEGKSFSIEDPNVINIIKQNKDIVFAYPIYFSNLPKIVRDFIEINQKEFNGKNIFIISTMGLFSGDGAGCSARLFKKYGANILGGIHLRMPDCIGDEKVLKKSLEENKAIVKKAEEKIKECANKFKTGEPLREGLGFIYHIVGLLGQRLWFYNKTRSYTDKFKIKSERCVGCGKCAAICPMNNIELDNDKAKGKNKCTMCYRCFSNCPKQAITILGKEVQEQCKIEKYIK</sequence>
<dbReference type="Pfam" id="PF12838">
    <property type="entry name" value="Fer4_7"/>
    <property type="match status" value="1"/>
</dbReference>
<protein>
    <submittedName>
        <fullName evidence="6">Iron-sulfur protein</fullName>
    </submittedName>
</protein>
<dbReference type="GO" id="GO:0046872">
    <property type="term" value="F:metal ion binding"/>
    <property type="evidence" value="ECO:0007669"/>
    <property type="project" value="UniProtKB-KW"/>
</dbReference>
<dbReference type="InterPro" id="IPR029039">
    <property type="entry name" value="Flavoprotein-like_sf"/>
</dbReference>
<feature type="domain" description="4Fe-4S ferredoxin-type" evidence="5">
    <location>
        <begin position="218"/>
        <end position="241"/>
    </location>
</feature>
<evidence type="ECO:0000313" key="7">
    <source>
        <dbReference type="Proteomes" id="UP000092714"/>
    </source>
</evidence>
<keyword evidence="1" id="KW-0004">4Fe-4S</keyword>
<keyword evidence="3" id="KW-0408">Iron</keyword>
<dbReference type="eggNOG" id="COG1145">
    <property type="taxonomic scope" value="Bacteria"/>
</dbReference>
<dbReference type="InterPro" id="IPR017900">
    <property type="entry name" value="4Fe4S_Fe_S_CS"/>
</dbReference>
<dbReference type="RefSeq" id="WP_055184183.1">
    <property type="nucleotide sequence ID" value="NZ_CABJAZ010000002.1"/>
</dbReference>
<dbReference type="Gene3D" id="3.30.70.20">
    <property type="match status" value="1"/>
</dbReference>